<dbReference type="InterPro" id="IPR050266">
    <property type="entry name" value="AB_hydrolase_sf"/>
</dbReference>
<dbReference type="RefSeq" id="WP_230792869.1">
    <property type="nucleotide sequence ID" value="NZ_JAJNCO010000035.1"/>
</dbReference>
<dbReference type="GO" id="GO:0046464">
    <property type="term" value="P:acylglycerol catabolic process"/>
    <property type="evidence" value="ECO:0007669"/>
    <property type="project" value="TreeGrafter"/>
</dbReference>
<dbReference type="Pfam" id="PF12697">
    <property type="entry name" value="Abhydrolase_6"/>
    <property type="match status" value="1"/>
</dbReference>
<dbReference type="InterPro" id="IPR000073">
    <property type="entry name" value="AB_hydrolase_1"/>
</dbReference>
<evidence type="ECO:0000259" key="1">
    <source>
        <dbReference type="Pfam" id="PF12697"/>
    </source>
</evidence>
<dbReference type="GO" id="GO:0016020">
    <property type="term" value="C:membrane"/>
    <property type="evidence" value="ECO:0007669"/>
    <property type="project" value="TreeGrafter"/>
</dbReference>
<dbReference type="EMBL" id="JAJNCO010000035">
    <property type="protein sequence ID" value="MCD2114937.1"/>
    <property type="molecule type" value="Genomic_DNA"/>
</dbReference>
<gene>
    <name evidence="2" type="ORF">LQ384_28040</name>
</gene>
<comment type="caution">
    <text evidence="2">The sequence shown here is derived from an EMBL/GenBank/DDBJ whole genome shotgun (WGS) entry which is preliminary data.</text>
</comment>
<evidence type="ECO:0000313" key="3">
    <source>
        <dbReference type="Proteomes" id="UP001198630"/>
    </source>
</evidence>
<proteinExistence type="predicted"/>
<name>A0AAW4XPD0_RHORH</name>
<protein>
    <submittedName>
        <fullName evidence="2">Alpha/beta hydrolase</fullName>
    </submittedName>
</protein>
<dbReference type="AlphaFoldDB" id="A0AAW4XPD0"/>
<accession>A0AAW4XPD0</accession>
<dbReference type="Gene3D" id="3.40.50.1820">
    <property type="entry name" value="alpha/beta hydrolase"/>
    <property type="match status" value="1"/>
</dbReference>
<sequence>MVDKGFEAVEPPRMIEVGEHLLRVQVRGTGPTVVLDCGGSGAGIGSWGGELEAALAERATVVTYDRAGVGGSSGTQASSVTEMADSLHRLVAALDVERPAVFVGWSYGGLVTQMYAMRHPADVAGLVFVDPTATQEPPGSPVFRRVSFALTPHLLRMSALFARRNARSLRELAVTLQGMPGAIQEVAATRKQARFPEVPLRVVTAGKRPRMPAAQLEHLEADHLALAQQSPDGQILVAQHAGHQIPFDQPTAIVEAVDAVLGR</sequence>
<evidence type="ECO:0000313" key="2">
    <source>
        <dbReference type="EMBL" id="MCD2114937.1"/>
    </source>
</evidence>
<reference evidence="2" key="1">
    <citation type="submission" date="2021-11" db="EMBL/GenBank/DDBJ databases">
        <title>Development of a sustainable strategy for remediation of hydrocarbon-contaminated territories based on the waste exchange concept.</title>
        <authorList>
            <person name="Elkin A."/>
        </authorList>
    </citation>
    <scope>NUCLEOTIDE SEQUENCE</scope>
    <source>
        <strain evidence="2">IEGM 757</strain>
    </source>
</reference>
<dbReference type="InterPro" id="IPR029058">
    <property type="entry name" value="AB_hydrolase_fold"/>
</dbReference>
<organism evidence="2 3">
    <name type="scientific">Rhodococcus rhodochrous</name>
    <dbReference type="NCBI Taxonomy" id="1829"/>
    <lineage>
        <taxon>Bacteria</taxon>
        <taxon>Bacillati</taxon>
        <taxon>Actinomycetota</taxon>
        <taxon>Actinomycetes</taxon>
        <taxon>Mycobacteriales</taxon>
        <taxon>Nocardiaceae</taxon>
        <taxon>Rhodococcus</taxon>
    </lineage>
</organism>
<dbReference type="Proteomes" id="UP001198630">
    <property type="component" value="Unassembled WGS sequence"/>
</dbReference>
<dbReference type="GO" id="GO:0047372">
    <property type="term" value="F:monoacylglycerol lipase activity"/>
    <property type="evidence" value="ECO:0007669"/>
    <property type="project" value="TreeGrafter"/>
</dbReference>
<feature type="domain" description="AB hydrolase-1" evidence="1">
    <location>
        <begin position="39"/>
        <end position="256"/>
    </location>
</feature>
<dbReference type="SUPFAM" id="SSF53474">
    <property type="entry name" value="alpha/beta-Hydrolases"/>
    <property type="match status" value="1"/>
</dbReference>
<dbReference type="PANTHER" id="PTHR43798">
    <property type="entry name" value="MONOACYLGLYCEROL LIPASE"/>
    <property type="match status" value="1"/>
</dbReference>
<keyword evidence="2" id="KW-0378">Hydrolase</keyword>
<dbReference type="PANTHER" id="PTHR43798:SF5">
    <property type="entry name" value="MONOACYLGLYCEROL LIPASE ABHD6"/>
    <property type="match status" value="1"/>
</dbReference>